<gene>
    <name evidence="2" type="ORF">ACFFJK_19765</name>
</gene>
<accession>A0ABV6FL65</accession>
<keyword evidence="3" id="KW-1185">Reference proteome</keyword>
<dbReference type="EMBL" id="JBHLWP010000019">
    <property type="protein sequence ID" value="MFC0254136.1"/>
    <property type="molecule type" value="Genomic_DNA"/>
</dbReference>
<comment type="caution">
    <text evidence="2">The sequence shown here is derived from an EMBL/GenBank/DDBJ whole genome shotgun (WGS) entry which is preliminary data.</text>
</comment>
<protein>
    <recommendedName>
        <fullName evidence="4">Lipoprotein with Yx(FWY)xxD motif</fullName>
    </recommendedName>
</protein>
<dbReference type="RefSeq" id="WP_379681409.1">
    <property type="nucleotide sequence ID" value="NZ_JBHLWP010000019.1"/>
</dbReference>
<dbReference type="Pfam" id="PF03640">
    <property type="entry name" value="Lipoprotein_15"/>
    <property type="match status" value="2"/>
</dbReference>
<dbReference type="InterPro" id="IPR014558">
    <property type="entry name" value="UCP029720"/>
</dbReference>
<reference evidence="2 3" key="1">
    <citation type="submission" date="2024-09" db="EMBL/GenBank/DDBJ databases">
        <authorList>
            <person name="Sun Q."/>
            <person name="Mori K."/>
        </authorList>
    </citation>
    <scope>NUCLEOTIDE SEQUENCE [LARGE SCALE GENOMIC DNA]</scope>
    <source>
        <strain evidence="2 3">CCM 7792</strain>
    </source>
</reference>
<dbReference type="Proteomes" id="UP001589773">
    <property type="component" value="Unassembled WGS sequence"/>
</dbReference>
<dbReference type="PANTHER" id="PTHR39335:SF1">
    <property type="entry name" value="BLL4220 PROTEIN"/>
    <property type="match status" value="1"/>
</dbReference>
<keyword evidence="1" id="KW-0732">Signal</keyword>
<sequence length="132" mass="13978">MKLLRVSTAVSTIVTTLLFSSSVLAVDGTPLRESNGVLVDSAGKTVYTYDKDESGGGKSNCVGACARNWPPVNADGVKISPPYSAITREDGSKQLVHRGKPLYTFIKDKKEGDKTGDGVGGVWHVVTDAARH</sequence>
<evidence type="ECO:0000313" key="3">
    <source>
        <dbReference type="Proteomes" id="UP001589773"/>
    </source>
</evidence>
<dbReference type="InterPro" id="IPR005297">
    <property type="entry name" value="Lipoprotein_repeat"/>
</dbReference>
<feature type="chain" id="PRO_5046555370" description="Lipoprotein with Yx(FWY)xxD motif" evidence="1">
    <location>
        <begin position="26"/>
        <end position="132"/>
    </location>
</feature>
<organism evidence="2 3">
    <name type="scientific">Massilia consociata</name>
    <dbReference type="NCBI Taxonomy" id="760117"/>
    <lineage>
        <taxon>Bacteria</taxon>
        <taxon>Pseudomonadati</taxon>
        <taxon>Pseudomonadota</taxon>
        <taxon>Betaproteobacteria</taxon>
        <taxon>Burkholderiales</taxon>
        <taxon>Oxalobacteraceae</taxon>
        <taxon>Telluria group</taxon>
        <taxon>Massilia</taxon>
    </lineage>
</organism>
<dbReference type="PIRSF" id="PIRSF029720">
    <property type="entry name" value="UCP029720"/>
    <property type="match status" value="1"/>
</dbReference>
<evidence type="ECO:0000256" key="1">
    <source>
        <dbReference type="SAM" id="SignalP"/>
    </source>
</evidence>
<evidence type="ECO:0000313" key="2">
    <source>
        <dbReference type="EMBL" id="MFC0254136.1"/>
    </source>
</evidence>
<evidence type="ECO:0008006" key="4">
    <source>
        <dbReference type="Google" id="ProtNLM"/>
    </source>
</evidence>
<proteinExistence type="predicted"/>
<feature type="signal peptide" evidence="1">
    <location>
        <begin position="1"/>
        <end position="25"/>
    </location>
</feature>
<name>A0ABV6FL65_9BURK</name>
<dbReference type="PANTHER" id="PTHR39335">
    <property type="entry name" value="BLL4220 PROTEIN"/>
    <property type="match status" value="1"/>
</dbReference>